<reference evidence="3 5" key="1">
    <citation type="submission" date="2020-12" db="EMBL/GenBank/DDBJ databases">
        <title>strain FJAT-54423T represents a novel species of the genus Brevibacillus.</title>
        <authorList>
            <person name="Tang R."/>
        </authorList>
    </citation>
    <scope>NUCLEOTIDE SEQUENCE [LARGE SCALE GENOMIC DNA]</scope>
    <source>
        <strain evidence="3 5">FJAT-54423</strain>
    </source>
</reference>
<evidence type="ECO:0000313" key="6">
    <source>
        <dbReference type="Proteomes" id="UP000677234"/>
    </source>
</evidence>
<evidence type="ECO:0000256" key="2">
    <source>
        <dbReference type="SAM" id="SignalP"/>
    </source>
</evidence>
<evidence type="ECO:0000313" key="4">
    <source>
        <dbReference type="EMBL" id="QUO43595.1"/>
    </source>
</evidence>
<protein>
    <submittedName>
        <fullName evidence="3">Uncharacterized protein</fullName>
    </submittedName>
</protein>
<gene>
    <name evidence="3" type="ORF">JD108_07020</name>
    <name evidence="4" type="ORF">KDJ56_06700</name>
</gene>
<keyword evidence="6" id="KW-1185">Reference proteome</keyword>
<dbReference type="AlphaFoldDB" id="A0A7T5EPT9"/>
<evidence type="ECO:0000313" key="3">
    <source>
        <dbReference type="EMBL" id="QQE76522.1"/>
    </source>
</evidence>
<dbReference type="EMBL" id="CP066308">
    <property type="protein sequence ID" value="QQE76522.1"/>
    <property type="molecule type" value="Genomic_DNA"/>
</dbReference>
<dbReference type="Proteomes" id="UP000595847">
    <property type="component" value="Chromosome"/>
</dbReference>
<dbReference type="EMBL" id="CP073708">
    <property type="protein sequence ID" value="QUO43595.1"/>
    <property type="molecule type" value="Genomic_DNA"/>
</dbReference>
<feature type="signal peptide" evidence="2">
    <location>
        <begin position="1"/>
        <end position="16"/>
    </location>
</feature>
<proteinExistence type="predicted"/>
<feature type="chain" id="PRO_5038644270" evidence="2">
    <location>
        <begin position="17"/>
        <end position="87"/>
    </location>
</feature>
<dbReference type="Proteomes" id="UP000677234">
    <property type="component" value="Chromosome"/>
</dbReference>
<evidence type="ECO:0000313" key="5">
    <source>
        <dbReference type="Proteomes" id="UP000595847"/>
    </source>
</evidence>
<accession>A0A7T5EPT9</accession>
<dbReference type="KEGG" id="bcop:JD108_07020"/>
<sequence>MPFLLVLLAVSLAGCAADQEKADPLRTNAILQSDRTMYYQQNVLLPPGTEPNATPYGTPTNFGTAGEYGRTIRPDAVSSYPGWEPVK</sequence>
<name>A0A7T5EPT9_9BACL</name>
<feature type="compositionally biased region" description="Polar residues" evidence="1">
    <location>
        <begin position="51"/>
        <end position="63"/>
    </location>
</feature>
<keyword evidence="2" id="KW-0732">Signal</keyword>
<evidence type="ECO:0000256" key="1">
    <source>
        <dbReference type="SAM" id="MobiDB-lite"/>
    </source>
</evidence>
<organism evidence="3 5">
    <name type="scientific">Brevibacillus composti</name>
    <dbReference type="NCBI Taxonomy" id="2796470"/>
    <lineage>
        <taxon>Bacteria</taxon>
        <taxon>Bacillati</taxon>
        <taxon>Bacillota</taxon>
        <taxon>Bacilli</taxon>
        <taxon>Bacillales</taxon>
        <taxon>Paenibacillaceae</taxon>
        <taxon>Brevibacillus</taxon>
    </lineage>
</organism>
<reference evidence="4" key="2">
    <citation type="submission" date="2021-04" db="EMBL/GenBank/DDBJ databases">
        <title>Brevibacillus composti FJAT-54423, complete genome.</title>
        <authorList>
            <person name="Tang R."/>
        </authorList>
    </citation>
    <scope>NUCLEOTIDE SEQUENCE</scope>
    <source>
        <strain evidence="4">FJAT-54424</strain>
    </source>
</reference>
<feature type="region of interest" description="Disordered" evidence="1">
    <location>
        <begin position="47"/>
        <end position="67"/>
    </location>
</feature>